<reference evidence="2 3" key="1">
    <citation type="submission" date="2019-04" db="EMBL/GenBank/DDBJ databases">
        <title>Lysinibacillus genome sequencing.</title>
        <authorList>
            <person name="Dunlap C."/>
        </authorList>
    </citation>
    <scope>NUCLEOTIDE SEQUENCE [LARGE SCALE GENOMIC DNA]</scope>
    <source>
        <strain evidence="2 3">NBRC 109424</strain>
    </source>
</reference>
<accession>A0ABY2T854</accession>
<dbReference type="EMBL" id="SZPV01000040">
    <property type="protein sequence ID" value="TKI52651.1"/>
    <property type="molecule type" value="Genomic_DNA"/>
</dbReference>
<dbReference type="InterPro" id="IPR036806">
    <property type="entry name" value="YozE_SAM-like_sf"/>
</dbReference>
<evidence type="ECO:0000259" key="1">
    <source>
        <dbReference type="Pfam" id="PF06855"/>
    </source>
</evidence>
<proteinExistence type="predicted"/>
<dbReference type="Gene3D" id="1.10.150.260">
    <property type="entry name" value="YozE SAM-like"/>
    <property type="match status" value="1"/>
</dbReference>
<gene>
    <name evidence="2" type="ORF">FC752_18880</name>
</gene>
<name>A0ABY2T854_9BACI</name>
<evidence type="ECO:0000313" key="2">
    <source>
        <dbReference type="EMBL" id="TKI52651.1"/>
    </source>
</evidence>
<protein>
    <recommendedName>
        <fullName evidence="1">YozE SAM-like domain-containing protein</fullName>
    </recommendedName>
</protein>
<evidence type="ECO:0000313" key="3">
    <source>
        <dbReference type="Proteomes" id="UP000308539"/>
    </source>
</evidence>
<sequence>MTFKNWLLNCSDYSRYGCLAVGVENDKTFPNTNSYIEMFNYLVENSAGEMSKQMFKDAWEEYSKHNQKMNV</sequence>
<feature type="domain" description="YozE SAM-like" evidence="1">
    <location>
        <begin position="2"/>
        <end position="63"/>
    </location>
</feature>
<keyword evidence="3" id="KW-1185">Reference proteome</keyword>
<organism evidence="2 3">
    <name type="scientific">Lysinibacillus varians</name>
    <dbReference type="NCBI Taxonomy" id="1145276"/>
    <lineage>
        <taxon>Bacteria</taxon>
        <taxon>Bacillati</taxon>
        <taxon>Bacillota</taxon>
        <taxon>Bacilli</taxon>
        <taxon>Bacillales</taxon>
        <taxon>Bacillaceae</taxon>
        <taxon>Lysinibacillus</taxon>
    </lineage>
</organism>
<dbReference type="SUPFAM" id="SSF140652">
    <property type="entry name" value="YozE-like"/>
    <property type="match status" value="1"/>
</dbReference>
<dbReference type="Pfam" id="PF06855">
    <property type="entry name" value="YozE_SAM_like"/>
    <property type="match status" value="1"/>
</dbReference>
<dbReference type="RefSeq" id="WP_025219683.1">
    <property type="nucleotide sequence ID" value="NZ_CP006837.1"/>
</dbReference>
<comment type="caution">
    <text evidence="2">The sequence shown here is derived from an EMBL/GenBank/DDBJ whole genome shotgun (WGS) entry which is preliminary data.</text>
</comment>
<dbReference type="InterPro" id="IPR023089">
    <property type="entry name" value="YozE_SAM-like"/>
</dbReference>
<dbReference type="Proteomes" id="UP000308539">
    <property type="component" value="Unassembled WGS sequence"/>
</dbReference>